<evidence type="ECO:0000313" key="6">
    <source>
        <dbReference type="Proteomes" id="UP001054902"/>
    </source>
</evidence>
<comment type="similarity">
    <text evidence="1">Belongs to the VPS13 family.</text>
</comment>
<dbReference type="Gene3D" id="2.30.42.10">
    <property type="match status" value="1"/>
</dbReference>
<dbReference type="InterPro" id="IPR035892">
    <property type="entry name" value="C2_domain_sf"/>
</dbReference>
<reference evidence="5 6" key="1">
    <citation type="journal article" date="2021" name="Sci. Rep.">
        <title>The genome of the diatom Chaetoceros tenuissimus carries an ancient integrated fragment of an extant virus.</title>
        <authorList>
            <person name="Hongo Y."/>
            <person name="Kimura K."/>
            <person name="Takaki Y."/>
            <person name="Yoshida Y."/>
            <person name="Baba S."/>
            <person name="Kobayashi G."/>
            <person name="Nagasaki K."/>
            <person name="Hano T."/>
            <person name="Tomaru Y."/>
        </authorList>
    </citation>
    <scope>NUCLEOTIDE SEQUENCE [LARGE SCALE GENOMIC DNA]</scope>
    <source>
        <strain evidence="5 6">NIES-3715</strain>
    </source>
</reference>
<dbReference type="GO" id="GO:0006623">
    <property type="term" value="P:protein targeting to vacuole"/>
    <property type="evidence" value="ECO:0007669"/>
    <property type="project" value="TreeGrafter"/>
</dbReference>
<dbReference type="CDD" id="cd00136">
    <property type="entry name" value="PDZ_canonical"/>
    <property type="match status" value="1"/>
</dbReference>
<feature type="region of interest" description="Disordered" evidence="2">
    <location>
        <begin position="266"/>
        <end position="287"/>
    </location>
</feature>
<dbReference type="EMBL" id="BLLK01000047">
    <property type="protein sequence ID" value="GFH54425.1"/>
    <property type="molecule type" value="Genomic_DNA"/>
</dbReference>
<protein>
    <submittedName>
        <fullName evidence="5">Uncharacterized protein</fullName>
    </submittedName>
</protein>
<feature type="compositionally biased region" description="Basic and acidic residues" evidence="2">
    <location>
        <begin position="365"/>
        <end position="380"/>
    </location>
</feature>
<dbReference type="Pfam" id="PF00168">
    <property type="entry name" value="C2"/>
    <property type="match status" value="2"/>
</dbReference>
<dbReference type="Gene3D" id="2.60.40.150">
    <property type="entry name" value="C2 domain"/>
    <property type="match status" value="2"/>
</dbReference>
<feature type="compositionally biased region" description="Basic residues" evidence="2">
    <location>
        <begin position="635"/>
        <end position="645"/>
    </location>
</feature>
<feature type="compositionally biased region" description="Low complexity" evidence="2">
    <location>
        <begin position="3354"/>
        <end position="3372"/>
    </location>
</feature>
<dbReference type="InterPro" id="IPR026847">
    <property type="entry name" value="VPS13"/>
</dbReference>
<organism evidence="5 6">
    <name type="scientific">Chaetoceros tenuissimus</name>
    <dbReference type="NCBI Taxonomy" id="426638"/>
    <lineage>
        <taxon>Eukaryota</taxon>
        <taxon>Sar</taxon>
        <taxon>Stramenopiles</taxon>
        <taxon>Ochrophyta</taxon>
        <taxon>Bacillariophyta</taxon>
        <taxon>Coscinodiscophyceae</taxon>
        <taxon>Chaetocerotophycidae</taxon>
        <taxon>Chaetocerotales</taxon>
        <taxon>Chaetocerotaceae</taxon>
        <taxon>Chaetoceros</taxon>
    </lineage>
</organism>
<evidence type="ECO:0000256" key="1">
    <source>
        <dbReference type="ARBA" id="ARBA00006545"/>
    </source>
</evidence>
<feature type="compositionally biased region" description="Low complexity" evidence="2">
    <location>
        <begin position="646"/>
        <end position="658"/>
    </location>
</feature>
<dbReference type="PANTHER" id="PTHR16166">
    <property type="entry name" value="VACUOLAR PROTEIN SORTING-ASSOCIATED PROTEIN VPS13"/>
    <property type="match status" value="1"/>
</dbReference>
<feature type="region of interest" description="Disordered" evidence="2">
    <location>
        <begin position="2732"/>
        <end position="2751"/>
    </location>
</feature>
<evidence type="ECO:0000313" key="5">
    <source>
        <dbReference type="EMBL" id="GFH54425.1"/>
    </source>
</evidence>
<feature type="compositionally biased region" description="Polar residues" evidence="2">
    <location>
        <begin position="623"/>
        <end position="634"/>
    </location>
</feature>
<dbReference type="InterPro" id="IPR000008">
    <property type="entry name" value="C2_dom"/>
</dbReference>
<dbReference type="GO" id="GO:0045053">
    <property type="term" value="P:protein retention in Golgi apparatus"/>
    <property type="evidence" value="ECO:0007669"/>
    <property type="project" value="TreeGrafter"/>
</dbReference>
<accession>A0AAD3H8L4</accession>
<comment type="caution">
    <text evidence="5">The sequence shown here is derived from an EMBL/GenBank/DDBJ whole genome shotgun (WGS) entry which is preliminary data.</text>
</comment>
<dbReference type="PROSITE" id="PS50106">
    <property type="entry name" value="PDZ"/>
    <property type="match status" value="1"/>
</dbReference>
<name>A0AAD3H8L4_9STRA</name>
<gene>
    <name evidence="5" type="ORF">CTEN210_10901</name>
</gene>
<dbReference type="CDD" id="cd00030">
    <property type="entry name" value="C2"/>
    <property type="match status" value="1"/>
</dbReference>
<keyword evidence="6" id="KW-1185">Reference proteome</keyword>
<dbReference type="PANTHER" id="PTHR16166:SF93">
    <property type="entry name" value="INTERMEMBRANE LIPID TRANSFER PROTEIN VPS13"/>
    <property type="match status" value="1"/>
</dbReference>
<dbReference type="InterPro" id="IPR036034">
    <property type="entry name" value="PDZ_sf"/>
</dbReference>
<dbReference type="SUPFAM" id="SSF50156">
    <property type="entry name" value="PDZ domain-like"/>
    <property type="match status" value="1"/>
</dbReference>
<feature type="region of interest" description="Disordered" evidence="2">
    <location>
        <begin position="3349"/>
        <end position="3375"/>
    </location>
</feature>
<evidence type="ECO:0000259" key="4">
    <source>
        <dbReference type="PROSITE" id="PS50106"/>
    </source>
</evidence>
<feature type="compositionally biased region" description="Polar residues" evidence="2">
    <location>
        <begin position="270"/>
        <end position="281"/>
    </location>
</feature>
<sequence length="4933" mass="559269">MSFGPSKRLTDFLSTYFEFESNQLKLGVWRGKINMHNLLFRKTAFDPLLEKCKSKPNISVHEFMSKAHLVDENISNCSFLDLKLVSGNIGHLYVKVPWQSLLVGGSEKVEVVLKDVVIRLAVESSMSSELQESEGALSGIYKELTPKDENLHLPILERKWKDKMIEIAMQCLKDAKDIPTPQEFEKMKAEFIQDEKNCEEDTVIEEHRSFMERFVGSFASTLGWRVGKDLKLSIENLKIIMVQDNVELGLHVSRIDIGEDMIEDTDASEDFSSVTTSQNSKISEEKHHAVSDTMKKCLIITKIGIFVKEAKSDEGFNSVPDAKDFIFKPTNAKMNMCLRRTGDKVKVEIDNEESGMSFHNNDEDDKMKFEEERKEEEPKVQRRGKREKRRRNDGSNDTVVENVNDKDEDIPDAKKRSYISPSKQDIDISQKSGMLNEVPSSPPYVQADSFVGIQEFSNVSALFSLQVQVESVHVVATLHTMQLCQRFLYRVKSIERGRPRGSLAENPMGSEQRKIFLRQMIHYTVLQVLKDFRKKRLVQNYFARGGESGRPSYSDEYIKLSELIKNDDKITSPIEYEQSIPMTNIQKMKRLEGWLSVEQVVLYRKQYQNEISNKRFNPLKSFSPLQRSPSARKSTPTKRHRHRPSRIFQSGSISSSQIPKHQKHKTLNVETMNEVLDLIPSERHSVYVVDEENPSLLQDRLLIPSMPDVEQLERMTSGRALETTEQYSDPLFDAPANLSVSSSISVTVSSLQMNLYKNHGTSGKIVEDGSNESRLLISCVISRLLFLDTKSNDRIQTFSISSFLLRSKDSTILHSGNFTNKYESSDSFCIESTISSDSFGSSSPFLVGKITNRLEKYGQEHKKKFRLRFAKVQCWFDYGTFVNIVDFFGILRKQACGDFANPSDFDKMRYVASKSLKEPMSTQSAQDLVLQCGGFDLHFTVGPEKESSVLCAIGNLEYKQGYSINRCDTQVEQVFLMQGIQVTSEDLTLTKDPVDINIALNSCTKSCKPSSVTILVSPISILLSPRLAEILGQIYSTYQINHRQKQERSLSSTPVLRLAVCSNQVKMKAQIHIKSFTLKVLKEDPIFEYQGDIPVRMQKIALAEIFIDLLSTLVCFQSHYKNTASIEALQIARDRIHAVGVPSKSIKDSLDFITSSMVERLAEMEARGRTKEITESIGLSPLHYNFSDEEIKNHDGIYSSVDELIKCTAFDAVEYIQTISPVEKEQWSSSIILDITSGVTLDLDSYSYDNVVSGCVSSISLRNGGGRNLFSLGGNPFLSQNDDNYGLEGCHSSTGLLFEATQCKSGSKVGQGGLKFSDVASDKRIQLYFCDSTSMQTFSRYVKLSMGSALLNFNDLDFSTILENIEQISQSFHSWQKYDDFPFFMEAESAEADKGSLAISMDFDHFTLCLNTDEFQPFFKICLQKLSIDTISNTELRNQLKMMELIATSRNILVYDLTPEGQIYDTVIVPQQNPKDIDNLFELRMTFSGDSRQVPSELLLVCRGIRLVFLRRFLNEIIQYFLSPNYGFGHFMSINFGTSSFDGGSKQVTHPVSYQIFLLDSSILCPISSCSEELIGFKAERVILTNSYVEKTFDQPVFNEEEAFSNSKEDFEESCGDILFTGSCTDSVIFHNGSFDPLPFDPKSLLRVTVSAENVRIFTALADQKNVEDVESNAKDISLLKPYVELSTAIESGSSVYNTTSNLPEHLFMQKKRLLSLSERLWEEISEEPVQMEIVVDMGPDKMRILFKDHISFDEEFDGRSQGFAVNMRTSQFYALMSMWYGNMQEIPILFPYTSEAIVAAIEVPPCPQSWPEYGTPEFQQRMSAPSTKNLEFFVAISRLSWDCSFDDSDYFSKKFNCAYMILAIKDKINLDLTNMLLKVDFDSEHFMRVGFVASAFLITQHRPTFTSFTMPFHAKEQLPKRKTSIDMEWGLFKDTFDLTSNQDTSFRLTCFMTPDRNCLVNIGISGLEAISSNLAFFWIVMEYFSAYFLYPEFGNPYFTAEEKRNHYLEQLNKSTHDDISFDCLNLDVRLWLASPTIVLPSDPFKSNCSKLVLRSGTGGISYRYRTVDVGFSSQHVLTKNVELFFHFDNPSLESLKDIKKSDNDVQILASGLNLNILYDFHIETNHMNISFSTISRENYTNGEAGIEVGLGHVDPMCLPPSSVCNPRKTLVKNSDNLVCEIILSPEYLKHAAGLATAFIGPYELDSEQNSNGNTQSQGTFSVTTRLESVQMLICEPTLRLHLPIAKIFLSEFYLSISDLQIHQLKKDDSEQFQACADASLWIDYYKNGPARCWEPFLEPYKFTTLYEKSSERGNGFTLNSLYPLHMNISDAFLETLNVATGSLYESMFRVFEKQEVTVTPPPSSQDSTSMFIGSPRVQHESIVKSIIPGEHTPLHISHEHSKLLSSTERVAFSLLNSCGHRIRYHTQTTSDQDVTISYLDHMEMASLSFPPTISVFRNLKVAELSWEDSNNDISTSKENLDSSHFIDIQIPGMMWCHGICIDQTGKKFEQLIPRSKVLQSKLRRDWRLQNALSLLTEVSTSEGGRQLSVTSPFELVNNTCHEIQLAYHYEDNYFEKKIAEDGREFQEKIDDSECYVTNIEAGKSFHVPIPLIEASLHEFGTDLGYVWIRPREKMAEYSSRPINLFSLVKESGDLFQKGSMSSETEYNLFCPVNSDDKEIVSPYCYCIEVKRSPIVTRFPGHGIDPNRDKIHEPKFSASGFESTIAEEESLGVSMRKQKGQKKKQNLEEDESHGPVAYTLVIHPPIVIENLLPETAMYTLIDPSREKEVWFQILSPGESVPIYSVGLDSPLVLSINIGYCRTPPNEAVLVHQGLDIMRQIKEEDIQKSGRTNSIDEEIMYELKDTDQGNYSFASVARTISVVDSENQRLELNIDNQRGSGGQRHIVVSCPYWIVNTTEHPLSYKQEKSSHMVSGSISSPQNDGSRRIDHGHRNLFYDPLRSKTIFPGKRGALFHMKRNMDIDKYTSLLGNDISLEDLAELAFMFNYKNVNRLVGTDRLSLQLVDPQWRALRSSEWSRGFSLDSVGVTQIVSMHCMDGKQLEVAAIVTVAPGGLSKYTKIVRIYPRYVLINQLSRSIRLWQDSSLVHPSTVLDSSKDISRSTAPPQEPIPFHLPDTRADRELRIDFGPNWNLSPSFPADVIGEYALKMSRVVDLRTLEHVDHRGVEQYSVEISPQSFSDEDGLLEQWDGDLGIWFETMQWDGMTKIIVKGLKHGSISTLKFSEIHIGDELLSVNGVSAQELGFAESMKLMKENLQQVALTAQKKKKSLNQRIGLTFRKKQDDFSRLSNAEQSSPDDKHVLNLEFQTLEFRMDKIRDRALRRKKYASKSLRKSRALSNRDLSDSSTRSSNSTNLEEYEDQKLKGSDYLLQVNMKVINQSLFVFVREKKGGAPYRIENRSLKHFIYFRQRSCNAHPWISLAPGDSCNYTWEEPLKPDKLLVKVSKESTKEFGKDQKKMLFKTVDSEDKGGFGPIGTMKLDVVGSQAMFACPNNANDDEHFLHGIIDTDGATRVMIISDFKALNSEENLQGLKVHQTLLESEIESEVQYLRKLKEKKSQIPHLNSQLPTVQEDSDVTTTVHSASEIDLPTIIEYDEVTITKRNQLFVEVIEACGLQTSYNSALTGLCSPYCSIRIEQRTKTLRKNLFSKKPKGKKTYYVERSTNPKWSGMKFVFDLPKAAQTNPNSFSLLVKVKDHKNIGHGKPLGRVEINLETLKDQKEVFGWFPLLLRSGRGTDLTNPAAAGHVQGSIRLRLRWIWDSRALINYFIMLSEHRLTKLKSNSDSTKLYHDKLQAERRKKEELDSLFFSRIPQLNSRMRPILPPKLKLTSTHVKPVFSAMKGTRSKLRQLWKRHDAVGLPSVPVRSYDENESSRVPSMRMLDTALESTDGSTTVSMRMSKDNIFFPPQRGIAYSEGNILLHSDTLPIYDENVSVQADTSASQDQKYRDTLFMLDVICRQNEETYYQKHFHMMPMIIGDISNTIQTQSGALNSWVLAYALVNDKNLKPFFIEEHGIDEHIEKQPLPIRKISMVQPIYPVLQLPARAPTLLQEKNQNFQRKLKISRDYFEKTAKRSLMAVLNPGGWLNLRPITALNLPEIKEKYSKMLVKIQYGSKTCSTTKVDAGFSPVWVQESEIFLNDDTMTPKPSFFEIRDNDLAVAVEPLKTSGTLKLTVMGIRMKSKVELGVLQIPLANAISCCNEATEESNIVVHGAKQGIYTKWFPLKDPRDCIEGEHQMSLRSTETEQVLDVDFLAQTPCIKLAMWWIPDKENNSIPVQGPDTLNGSTRKMTERYFCATLDGISSSLIDSYGAKEILSLNFTDADLRYSHTESTTQLGAAVGRIQIDHHADNALEPVILSPHPVADPQPTIQILAIKDNIRSKSNLDSFKHIAVALEEMDLRIEEACMFDVWELFYRILRRQNSRKASMLFTSSSYFYFDKKISKFAKSFADYLLPSTQNEVLHSMSSTNEDEMASKARQIYIRNLMLAAVKINVSYIKSSRFHNGVVTRTKFSNQITIQGVRDSTKENVLANQGRDIEAFRAWCELGHENEWSIELDQRTKNFQNVISAAVPAITGAPVKVNGKVIDNVFATWSEIINNLKSFYTKEMIFQIHKILGSVDFFGNPTMAVNSIMKGAHDFVVLPFREFLRSPNDPSKLGIGVAKGTISLLSHFFSGVFGFVSNISGAGGNAAAALSFDEKFKEWHKQQVVEHFRHMHGDFRPKGCELVLSTVKRPLEDVIAGLLFAVSGIFVEPMKGAEIGGFAGFTKGIGIGTVGLVAKPLVGVFDAFAHVSDSFHDVARSVNVLDKRETSVKRMRFPYVFGLHKTLLPFNSVEAKCADLLRIFPLKGDKKDNSSESEHLVVSQLLKKGPGLGCYLIVTTKRVMKFTVKFDVATLPTIDWEVKFDDDIHIVSSVEHEMHE</sequence>
<dbReference type="SMART" id="SM00239">
    <property type="entry name" value="C2"/>
    <property type="match status" value="1"/>
</dbReference>
<feature type="domain" description="C2" evidence="3">
    <location>
        <begin position="3600"/>
        <end position="3741"/>
    </location>
</feature>
<feature type="domain" description="PDZ" evidence="4">
    <location>
        <begin position="3208"/>
        <end position="3284"/>
    </location>
</feature>
<dbReference type="PROSITE" id="PS50004">
    <property type="entry name" value="C2"/>
    <property type="match status" value="1"/>
</dbReference>
<feature type="region of interest" description="Disordered" evidence="2">
    <location>
        <begin position="618"/>
        <end position="664"/>
    </location>
</feature>
<evidence type="ECO:0000256" key="2">
    <source>
        <dbReference type="SAM" id="MobiDB-lite"/>
    </source>
</evidence>
<proteinExistence type="inferred from homology"/>
<feature type="compositionally biased region" description="Basic residues" evidence="2">
    <location>
        <begin position="381"/>
        <end position="391"/>
    </location>
</feature>
<dbReference type="SUPFAM" id="SSF49562">
    <property type="entry name" value="C2 domain (Calcium/lipid-binding domain, CaLB)"/>
    <property type="match status" value="1"/>
</dbReference>
<dbReference type="InterPro" id="IPR009543">
    <property type="entry name" value="VPS13_VAB"/>
</dbReference>
<dbReference type="Pfam" id="PF25036">
    <property type="entry name" value="VPS13_VAB"/>
    <property type="match status" value="1"/>
</dbReference>
<feature type="non-terminal residue" evidence="5">
    <location>
        <position position="4933"/>
    </location>
</feature>
<dbReference type="InterPro" id="IPR001478">
    <property type="entry name" value="PDZ"/>
</dbReference>
<evidence type="ECO:0000259" key="3">
    <source>
        <dbReference type="PROSITE" id="PS50004"/>
    </source>
</evidence>
<dbReference type="Proteomes" id="UP001054902">
    <property type="component" value="Unassembled WGS sequence"/>
</dbReference>
<feature type="region of interest" description="Disordered" evidence="2">
    <location>
        <begin position="350"/>
        <end position="426"/>
    </location>
</feature>